<evidence type="ECO:0000259" key="5">
    <source>
        <dbReference type="PROSITE" id="PS50931"/>
    </source>
</evidence>
<evidence type="ECO:0000256" key="4">
    <source>
        <dbReference type="ARBA" id="ARBA00023163"/>
    </source>
</evidence>
<reference evidence="6 7" key="1">
    <citation type="submission" date="2018-04" db="EMBL/GenBank/DDBJ databases">
        <title>Genomic Encyclopedia of Type Strains, Phase IV (KMG-IV): sequencing the most valuable type-strain genomes for metagenomic binning, comparative biology and taxonomic classification.</title>
        <authorList>
            <person name="Goeker M."/>
        </authorList>
    </citation>
    <scope>NUCLEOTIDE SEQUENCE [LARGE SCALE GENOMIC DNA]</scope>
    <source>
        <strain evidence="6 7">DSM 10065</strain>
    </source>
</reference>
<dbReference type="InterPro" id="IPR050389">
    <property type="entry name" value="LysR-type_TF"/>
</dbReference>
<name>A0A2U1CJX8_9BURK</name>
<evidence type="ECO:0000313" key="6">
    <source>
        <dbReference type="EMBL" id="PVY61320.1"/>
    </source>
</evidence>
<dbReference type="GO" id="GO:0003677">
    <property type="term" value="F:DNA binding"/>
    <property type="evidence" value="ECO:0007669"/>
    <property type="project" value="UniProtKB-KW"/>
</dbReference>
<dbReference type="InterPro" id="IPR036388">
    <property type="entry name" value="WH-like_DNA-bd_sf"/>
</dbReference>
<comment type="similarity">
    <text evidence="1">Belongs to the LysR transcriptional regulatory family.</text>
</comment>
<keyword evidence="7" id="KW-1185">Reference proteome</keyword>
<organism evidence="6 7">
    <name type="scientific">Pusillimonas noertemannii</name>
    <dbReference type="NCBI Taxonomy" id="305977"/>
    <lineage>
        <taxon>Bacteria</taxon>
        <taxon>Pseudomonadati</taxon>
        <taxon>Pseudomonadota</taxon>
        <taxon>Betaproteobacteria</taxon>
        <taxon>Burkholderiales</taxon>
        <taxon>Alcaligenaceae</taxon>
        <taxon>Pusillimonas</taxon>
    </lineage>
</organism>
<dbReference type="SUPFAM" id="SSF53850">
    <property type="entry name" value="Periplasmic binding protein-like II"/>
    <property type="match status" value="1"/>
</dbReference>
<dbReference type="Pfam" id="PF03466">
    <property type="entry name" value="LysR_substrate"/>
    <property type="match status" value="1"/>
</dbReference>
<dbReference type="STRING" id="1231391.GCA_000308195_00952"/>
<keyword evidence="3 6" id="KW-0238">DNA-binding</keyword>
<evidence type="ECO:0000256" key="2">
    <source>
        <dbReference type="ARBA" id="ARBA00023015"/>
    </source>
</evidence>
<evidence type="ECO:0000313" key="7">
    <source>
        <dbReference type="Proteomes" id="UP000246145"/>
    </source>
</evidence>
<dbReference type="RefSeq" id="WP_083851208.1">
    <property type="nucleotide sequence ID" value="NZ_JACCEX010000004.1"/>
</dbReference>
<dbReference type="EMBL" id="QEKO01000004">
    <property type="protein sequence ID" value="PVY61320.1"/>
    <property type="molecule type" value="Genomic_DNA"/>
</dbReference>
<evidence type="ECO:0000256" key="3">
    <source>
        <dbReference type="ARBA" id="ARBA00023125"/>
    </source>
</evidence>
<dbReference type="InterPro" id="IPR000847">
    <property type="entry name" value="LysR_HTH_N"/>
</dbReference>
<dbReference type="Pfam" id="PF00126">
    <property type="entry name" value="HTH_1"/>
    <property type="match status" value="1"/>
</dbReference>
<proteinExistence type="inferred from homology"/>
<sequence>MTLLSTHESPDPRPSIELRHLRIFLAMYKLRSVSKTAELLGTMQPSISVALSRLRAHYNDPLFVRTGQTMRPTDRADLLAPSIEDALRILEDAETRTPVFDPATAERPFTLALADAGKIVVLPTIAGILESSAPGITLRVQNITMSTPEALESEDVDLAFGFMPPRRSGLYNQSLFQDRFVCIASGNTKLELLTRNHYEAARHVVIEESISSTPVFKKLVEQNRILLKVAMSVPTPFGLGEVISATDLLATVPYRMAQALCKTQNLAIFRLPFEDPVYDIGQHWHGRVQHDEGHKWLRRSIYEAFNQFRAAWPENPRPGERLAEPGMHRIRKIE</sequence>
<dbReference type="OrthoDB" id="8583877at2"/>
<dbReference type="Gene3D" id="1.10.10.10">
    <property type="entry name" value="Winged helix-like DNA-binding domain superfamily/Winged helix DNA-binding domain"/>
    <property type="match status" value="1"/>
</dbReference>
<feature type="domain" description="HTH lysR-type" evidence="5">
    <location>
        <begin position="16"/>
        <end position="73"/>
    </location>
</feature>
<dbReference type="Gene3D" id="3.40.190.10">
    <property type="entry name" value="Periplasmic binding protein-like II"/>
    <property type="match status" value="2"/>
</dbReference>
<dbReference type="AlphaFoldDB" id="A0A2U1CJX8"/>
<comment type="caution">
    <text evidence="6">The sequence shown here is derived from an EMBL/GenBank/DDBJ whole genome shotgun (WGS) entry which is preliminary data.</text>
</comment>
<dbReference type="GO" id="GO:0003700">
    <property type="term" value="F:DNA-binding transcription factor activity"/>
    <property type="evidence" value="ECO:0007669"/>
    <property type="project" value="InterPro"/>
</dbReference>
<dbReference type="InterPro" id="IPR005119">
    <property type="entry name" value="LysR_subst-bd"/>
</dbReference>
<dbReference type="Proteomes" id="UP000246145">
    <property type="component" value="Unassembled WGS sequence"/>
</dbReference>
<dbReference type="PANTHER" id="PTHR30118:SF15">
    <property type="entry name" value="TRANSCRIPTIONAL REGULATORY PROTEIN"/>
    <property type="match status" value="1"/>
</dbReference>
<protein>
    <submittedName>
        <fullName evidence="6">DNA-binding transcriptional LysR family regulator</fullName>
    </submittedName>
</protein>
<gene>
    <name evidence="6" type="ORF">C7440_2870</name>
</gene>
<dbReference type="SUPFAM" id="SSF46785">
    <property type="entry name" value="Winged helix' DNA-binding domain"/>
    <property type="match status" value="1"/>
</dbReference>
<dbReference type="InterPro" id="IPR036390">
    <property type="entry name" value="WH_DNA-bd_sf"/>
</dbReference>
<evidence type="ECO:0000256" key="1">
    <source>
        <dbReference type="ARBA" id="ARBA00009437"/>
    </source>
</evidence>
<keyword evidence="2" id="KW-0805">Transcription regulation</keyword>
<dbReference type="PANTHER" id="PTHR30118">
    <property type="entry name" value="HTH-TYPE TRANSCRIPTIONAL REGULATOR LEUO-RELATED"/>
    <property type="match status" value="1"/>
</dbReference>
<keyword evidence="4" id="KW-0804">Transcription</keyword>
<accession>A0A2U1CJX8</accession>
<dbReference type="PROSITE" id="PS50931">
    <property type="entry name" value="HTH_LYSR"/>
    <property type="match status" value="1"/>
</dbReference>